<proteinExistence type="predicted"/>
<organism evidence="1">
    <name type="scientific">uncultured Caudovirales phage</name>
    <dbReference type="NCBI Taxonomy" id="2100421"/>
    <lineage>
        <taxon>Viruses</taxon>
        <taxon>Duplodnaviria</taxon>
        <taxon>Heunggongvirae</taxon>
        <taxon>Uroviricota</taxon>
        <taxon>Caudoviricetes</taxon>
        <taxon>Peduoviridae</taxon>
        <taxon>Maltschvirus</taxon>
        <taxon>Maltschvirus maltsch</taxon>
    </lineage>
</organism>
<name>A0A6J7WBC3_9CAUD</name>
<protein>
    <submittedName>
        <fullName evidence="1">Holin of 3TMs, for gene-transfer release</fullName>
    </submittedName>
</protein>
<reference evidence="1" key="1">
    <citation type="submission" date="2020-05" db="EMBL/GenBank/DDBJ databases">
        <authorList>
            <person name="Chiriac C."/>
            <person name="Salcher M."/>
            <person name="Ghai R."/>
            <person name="Kavagutti S V."/>
        </authorList>
    </citation>
    <scope>NUCLEOTIDE SEQUENCE</scope>
</reference>
<sequence>MTPIVGGIIDAGLKVLDKVLPDPQAKAQAQLEMLRLQQAGEFKAIEADLQLALAQTRINEVEAASPDPFKSGWRPGAGWVCVGGLLYQFLLQPLLAWGSSIAGFPAPPVLELGDLFSLLFALLGLGAYRSLDKARGVS</sequence>
<accession>A0A6J7WBC3</accession>
<gene>
    <name evidence="1" type="ORF">UFOVP168_27</name>
</gene>
<evidence type="ECO:0000313" key="1">
    <source>
        <dbReference type="EMBL" id="CAB5194809.1"/>
    </source>
</evidence>
<dbReference type="InterPro" id="IPR021497">
    <property type="entry name" value="GTA_holin_3TM"/>
</dbReference>
<dbReference type="EMBL" id="LR798220">
    <property type="protein sequence ID" value="CAB5194809.1"/>
    <property type="molecule type" value="Genomic_DNA"/>
</dbReference>
<dbReference type="Pfam" id="PF11351">
    <property type="entry name" value="GTA_holin_3TM"/>
    <property type="match status" value="1"/>
</dbReference>